<dbReference type="AlphaFoldDB" id="A0A2N3M2S5"/>
<proteinExistence type="predicted"/>
<dbReference type="OrthoDB" id="8163964at2"/>
<evidence type="ECO:0000313" key="2">
    <source>
        <dbReference type="EMBL" id="PKR91127.1"/>
    </source>
</evidence>
<evidence type="ECO:0000256" key="1">
    <source>
        <dbReference type="SAM" id="MobiDB-lite"/>
    </source>
</evidence>
<evidence type="ECO:0000313" key="3">
    <source>
        <dbReference type="Proteomes" id="UP000233491"/>
    </source>
</evidence>
<accession>A0A2N3M2S5</accession>
<reference evidence="2 3" key="1">
    <citation type="submission" date="2017-12" db="EMBL/GenBank/DDBJ databases">
        <title>Anaerobic carbon monoxide metabolism by Pleomorphomonas carboxyditropha sp. nov., a new mesophilic hydrogenogenic carboxidotroph.</title>
        <authorList>
            <person name="Esquivel-Elizondo S."/>
            <person name="Krajmalnik-Brown R."/>
        </authorList>
    </citation>
    <scope>NUCLEOTIDE SEQUENCE [LARGE SCALE GENOMIC DNA]</scope>
    <source>
        <strain evidence="2 3">R5-392</strain>
    </source>
</reference>
<name>A0A2N3M2S5_9HYPH</name>
<sequence>MEAKATVTVTAPAESRRPCAAPVTVPDRAISEAETTALWGRDRGALRICEQRRRAAIDAIDAAGGDP</sequence>
<protein>
    <submittedName>
        <fullName evidence="2">Uncharacterized protein</fullName>
    </submittedName>
</protein>
<gene>
    <name evidence="2" type="ORF">CXZ10_05915</name>
</gene>
<keyword evidence="3" id="KW-1185">Reference proteome</keyword>
<dbReference type="EMBL" id="PJNW01000002">
    <property type="protein sequence ID" value="PKR91127.1"/>
    <property type="molecule type" value="Genomic_DNA"/>
</dbReference>
<comment type="caution">
    <text evidence="2">The sequence shown here is derived from an EMBL/GenBank/DDBJ whole genome shotgun (WGS) entry which is preliminary data.</text>
</comment>
<organism evidence="2 3">
    <name type="scientific">Pleomorphomonas diazotrophica</name>
    <dbReference type="NCBI Taxonomy" id="1166257"/>
    <lineage>
        <taxon>Bacteria</taxon>
        <taxon>Pseudomonadati</taxon>
        <taxon>Pseudomonadota</taxon>
        <taxon>Alphaproteobacteria</taxon>
        <taxon>Hyphomicrobiales</taxon>
        <taxon>Pleomorphomonadaceae</taxon>
        <taxon>Pleomorphomonas</taxon>
    </lineage>
</organism>
<dbReference type="Proteomes" id="UP000233491">
    <property type="component" value="Unassembled WGS sequence"/>
</dbReference>
<feature type="region of interest" description="Disordered" evidence="1">
    <location>
        <begin position="1"/>
        <end position="22"/>
    </location>
</feature>